<evidence type="ECO:0000256" key="1">
    <source>
        <dbReference type="SAM" id="Phobius"/>
    </source>
</evidence>
<feature type="transmembrane region" description="Helical" evidence="1">
    <location>
        <begin position="269"/>
        <end position="290"/>
    </location>
</feature>
<keyword evidence="1" id="KW-0472">Membrane</keyword>
<dbReference type="EMBL" id="MFLD01000024">
    <property type="protein sequence ID" value="OGG59579.1"/>
    <property type="molecule type" value="Genomic_DNA"/>
</dbReference>
<proteinExistence type="predicted"/>
<organism evidence="2 3">
    <name type="scientific">Candidatus Kaiserbacteria bacterium RIFCSPHIGHO2_02_FULL_49_16</name>
    <dbReference type="NCBI Taxonomy" id="1798490"/>
    <lineage>
        <taxon>Bacteria</taxon>
        <taxon>Candidatus Kaiseribacteriota</taxon>
    </lineage>
</organism>
<gene>
    <name evidence="2" type="ORF">A3C86_03890</name>
</gene>
<dbReference type="AlphaFoldDB" id="A0A1F6DDT1"/>
<name>A0A1F6DDT1_9BACT</name>
<keyword evidence="1" id="KW-1133">Transmembrane helix</keyword>
<dbReference type="Proteomes" id="UP000178042">
    <property type="component" value="Unassembled WGS sequence"/>
</dbReference>
<evidence type="ECO:0008006" key="4">
    <source>
        <dbReference type="Google" id="ProtNLM"/>
    </source>
</evidence>
<protein>
    <recommendedName>
        <fullName evidence="4">Helix-turn-helix domain-containing protein</fullName>
    </recommendedName>
</protein>
<keyword evidence="1" id="KW-0812">Transmembrane</keyword>
<sequence>MSDELTIDGEQFVSSKRASEFSGYEQDYIGQLARGGHIKARRVGGLWYISVDSLTKYKEHAEEYKPEPPLQADIKSDPDSLLSFDGKAYVSAPRAAKLTGYNPDYVGQLARDGIILSRQVGKRWYVERGGIIKHKESKDALLGAVQAQSVGLRKHPAIETEDREDSHEDSPLMRYVSDNRELLPSTGESADFVAGPDDIRSIGPSTGDWVQSDAYPIGPSSVALEEEGTDSVQKGTHIIPIRIHHGNKKMPHPLVISNMPVPVDSRSSMLPMLLPVGLVTIVIVLSFSFLSLKKSSTYTSTGRASAQIASVGATFIGKIGGFLEKWLVPELIYQRAQ</sequence>
<evidence type="ECO:0000313" key="3">
    <source>
        <dbReference type="Proteomes" id="UP000178042"/>
    </source>
</evidence>
<reference evidence="2 3" key="1">
    <citation type="journal article" date="2016" name="Nat. Commun.">
        <title>Thousands of microbial genomes shed light on interconnected biogeochemical processes in an aquifer system.</title>
        <authorList>
            <person name="Anantharaman K."/>
            <person name="Brown C.T."/>
            <person name="Hug L.A."/>
            <person name="Sharon I."/>
            <person name="Castelle C.J."/>
            <person name="Probst A.J."/>
            <person name="Thomas B.C."/>
            <person name="Singh A."/>
            <person name="Wilkins M.J."/>
            <person name="Karaoz U."/>
            <person name="Brodie E.L."/>
            <person name="Williams K.H."/>
            <person name="Hubbard S.S."/>
            <person name="Banfield J.F."/>
        </authorList>
    </citation>
    <scope>NUCLEOTIDE SEQUENCE [LARGE SCALE GENOMIC DNA]</scope>
</reference>
<comment type="caution">
    <text evidence="2">The sequence shown here is derived from an EMBL/GenBank/DDBJ whole genome shotgun (WGS) entry which is preliminary data.</text>
</comment>
<accession>A0A1F6DDT1</accession>
<evidence type="ECO:0000313" key="2">
    <source>
        <dbReference type="EMBL" id="OGG59579.1"/>
    </source>
</evidence>